<dbReference type="GO" id="GO:0019628">
    <property type="term" value="P:urate catabolic process"/>
    <property type="evidence" value="ECO:0007669"/>
    <property type="project" value="TreeGrafter"/>
</dbReference>
<feature type="active site" description="Charge relay system" evidence="8">
    <location>
        <position position="11"/>
    </location>
</feature>
<dbReference type="PANTHER" id="PTHR42874:SF1">
    <property type="entry name" value="URICASE"/>
    <property type="match status" value="1"/>
</dbReference>
<dbReference type="AlphaFoldDB" id="A0AA39L8E6"/>
<dbReference type="Gene3D" id="3.10.270.10">
    <property type="entry name" value="Urate Oxidase"/>
    <property type="match status" value="1"/>
</dbReference>
<dbReference type="Pfam" id="PF01014">
    <property type="entry name" value="Uricase"/>
    <property type="match status" value="2"/>
</dbReference>
<evidence type="ECO:0000313" key="11">
    <source>
        <dbReference type="EMBL" id="KAK0388441.1"/>
    </source>
</evidence>
<evidence type="ECO:0000256" key="5">
    <source>
        <dbReference type="ARBA" id="ARBA00023002"/>
    </source>
</evidence>
<organism evidence="11 12">
    <name type="scientific">Sarocladium strictum</name>
    <name type="common">Black bundle disease fungus</name>
    <name type="synonym">Acremonium strictum</name>
    <dbReference type="NCBI Taxonomy" id="5046"/>
    <lineage>
        <taxon>Eukaryota</taxon>
        <taxon>Fungi</taxon>
        <taxon>Dikarya</taxon>
        <taxon>Ascomycota</taxon>
        <taxon>Pezizomycotina</taxon>
        <taxon>Sordariomycetes</taxon>
        <taxon>Hypocreomycetidae</taxon>
        <taxon>Hypocreales</taxon>
        <taxon>Sarocladiaceae</taxon>
        <taxon>Sarocladium</taxon>
    </lineage>
</organism>
<accession>A0AA39L8E6</accession>
<feature type="binding site" evidence="9">
    <location>
        <position position="58"/>
    </location>
    <ligand>
        <name>urate</name>
        <dbReference type="ChEBI" id="CHEBI:17775"/>
    </ligand>
</feature>
<dbReference type="PIRSF" id="PIRSF000241">
    <property type="entry name" value="Urate_oxidase"/>
    <property type="match status" value="1"/>
</dbReference>
<dbReference type="InterPro" id="IPR002042">
    <property type="entry name" value="Uricase"/>
</dbReference>
<dbReference type="GO" id="GO:0004846">
    <property type="term" value="F:urate oxidase activity"/>
    <property type="evidence" value="ECO:0007669"/>
    <property type="project" value="UniProtKB-EC"/>
</dbReference>
<keyword evidence="12" id="KW-1185">Reference proteome</keyword>
<proteinExistence type="inferred from homology"/>
<evidence type="ECO:0000256" key="7">
    <source>
        <dbReference type="PIRNR" id="PIRNR000241"/>
    </source>
</evidence>
<reference evidence="11" key="1">
    <citation type="submission" date="2022-10" db="EMBL/GenBank/DDBJ databases">
        <title>Determination and structural analysis of whole genome sequence of Sarocladium strictum F4-1.</title>
        <authorList>
            <person name="Hu L."/>
            <person name="Jiang Y."/>
        </authorList>
    </citation>
    <scope>NUCLEOTIDE SEQUENCE</scope>
    <source>
        <strain evidence="11">F4-1</strain>
    </source>
</reference>
<dbReference type="GO" id="GO:0006145">
    <property type="term" value="P:purine nucleobase catabolic process"/>
    <property type="evidence" value="ECO:0007669"/>
    <property type="project" value="TreeGrafter"/>
</dbReference>
<dbReference type="PROSITE" id="PS00366">
    <property type="entry name" value="URICASE"/>
    <property type="match status" value="1"/>
</dbReference>
<evidence type="ECO:0000256" key="1">
    <source>
        <dbReference type="ARBA" id="ARBA00004275"/>
    </source>
</evidence>
<feature type="binding site" evidence="9">
    <location>
        <position position="229"/>
    </location>
    <ligand>
        <name>urate</name>
        <dbReference type="ChEBI" id="CHEBI:17775"/>
    </ligand>
</feature>
<sequence>MPRVSAARYGKDNVRVYKVHRDAATGVQTVTEMTVCCLLEGEIETSYTEADNSVVVATDSIKNTIYILAKQHEVTPPELYASTVAAHFVEKYAHIHAAHVKVITHRWVRLEVDGKPHPHSFIKDGNETRNVEATYRRNEGLTIESSIVGLTVLKSTGSAFHGFVRDEYTTLGETWDRILSTEVDASWRWATFKDLAAVKEATPKFDAAWEAGRAITLKLFAEDESASVQNTMYKMCEQILEAVPETAAVSYSLPNKHYFELDLSWHKDIKNTGKDAEVYVPQSGPNGLIKCEVSRS</sequence>
<comment type="caution">
    <text evidence="11">The sequence shown here is derived from an EMBL/GenBank/DDBJ whole genome shotgun (WGS) entry which is preliminary data.</text>
</comment>
<evidence type="ECO:0000313" key="12">
    <source>
        <dbReference type="Proteomes" id="UP001175261"/>
    </source>
</evidence>
<dbReference type="PRINTS" id="PR00093">
    <property type="entry name" value="URICASE"/>
</dbReference>
<evidence type="ECO:0000256" key="3">
    <source>
        <dbReference type="ARBA" id="ARBA00009760"/>
    </source>
</evidence>
<dbReference type="GO" id="GO:0005777">
    <property type="term" value="C:peroxisome"/>
    <property type="evidence" value="ECO:0007669"/>
    <property type="project" value="UniProtKB-SubCell"/>
</dbReference>
<evidence type="ECO:0000256" key="10">
    <source>
        <dbReference type="RuleBase" id="RU004455"/>
    </source>
</evidence>
<dbReference type="FunFam" id="3.10.270.10:FF:000001">
    <property type="entry name" value="Uricase"/>
    <property type="match status" value="1"/>
</dbReference>
<dbReference type="NCBIfam" id="TIGR03383">
    <property type="entry name" value="urate_oxi"/>
    <property type="match status" value="1"/>
</dbReference>
<feature type="active site" description="Charge relay system" evidence="8">
    <location>
        <position position="257"/>
    </location>
</feature>
<comment type="similarity">
    <text evidence="3 7 10">Belongs to the uricase family.</text>
</comment>
<feature type="binding site" evidence="9">
    <location>
        <position position="228"/>
    </location>
    <ligand>
        <name>urate</name>
        <dbReference type="ChEBI" id="CHEBI:17775"/>
    </ligand>
</feature>
<evidence type="ECO:0000256" key="4">
    <source>
        <dbReference type="ARBA" id="ARBA00022631"/>
    </source>
</evidence>
<evidence type="ECO:0000256" key="6">
    <source>
        <dbReference type="ARBA" id="ARBA00023140"/>
    </source>
</evidence>
<feature type="binding site" evidence="9">
    <location>
        <position position="59"/>
    </location>
    <ligand>
        <name>urate</name>
        <dbReference type="ChEBI" id="CHEBI:17775"/>
    </ligand>
</feature>
<keyword evidence="5 7" id="KW-0560">Oxidoreductase</keyword>
<dbReference type="PANTHER" id="PTHR42874">
    <property type="entry name" value="URICASE"/>
    <property type="match status" value="1"/>
</dbReference>
<comment type="pathway">
    <text evidence="2 7">Purine metabolism; urate degradation; (S)-allantoin from urate: step 1/3.</text>
</comment>
<evidence type="ECO:0000256" key="8">
    <source>
        <dbReference type="PIRSR" id="PIRSR000241-1"/>
    </source>
</evidence>
<feature type="binding site" evidence="9">
    <location>
        <position position="255"/>
    </location>
    <ligand>
        <name>urate</name>
        <dbReference type="ChEBI" id="CHEBI:17775"/>
    </ligand>
</feature>
<dbReference type="SUPFAM" id="SSF55620">
    <property type="entry name" value="Tetrahydrobiopterin biosynthesis enzymes-like"/>
    <property type="match status" value="2"/>
</dbReference>
<protein>
    <recommendedName>
        <fullName evidence="7 10">Uricase</fullName>
        <ecNumber evidence="7 10">1.7.3.3</ecNumber>
    </recommendedName>
    <alternativeName>
        <fullName evidence="7">Urate oxidase</fullName>
    </alternativeName>
</protein>
<comment type="function">
    <text evidence="7 10">Catalyzes the oxidation of uric acid to 5-hydroxyisourate, which is further processed to form (S)-allantoin.</text>
</comment>
<dbReference type="EMBL" id="JAPDFR010000003">
    <property type="protein sequence ID" value="KAK0388441.1"/>
    <property type="molecule type" value="Genomic_DNA"/>
</dbReference>
<name>A0AA39L8E6_SARSR</name>
<evidence type="ECO:0000256" key="2">
    <source>
        <dbReference type="ARBA" id="ARBA00004831"/>
    </source>
</evidence>
<feature type="binding site" evidence="9">
    <location>
        <position position="160"/>
    </location>
    <ligand>
        <name>urate</name>
        <dbReference type="ChEBI" id="CHEBI:17775"/>
    </ligand>
</feature>
<gene>
    <name evidence="11" type="ORF">NLU13_4685</name>
</gene>
<comment type="subcellular location">
    <subcellularLocation>
        <location evidence="1 7">Peroxisome</location>
    </subcellularLocation>
</comment>
<feature type="binding site" evidence="9">
    <location>
        <position position="177"/>
    </location>
    <ligand>
        <name>urate</name>
        <dbReference type="ChEBI" id="CHEBI:17775"/>
    </ligand>
</feature>
<comment type="catalytic activity">
    <reaction evidence="7 10">
        <text>urate + O2 + H2O = 5-hydroxyisourate + H2O2</text>
        <dbReference type="Rhea" id="RHEA:21368"/>
        <dbReference type="ChEBI" id="CHEBI:15377"/>
        <dbReference type="ChEBI" id="CHEBI:15379"/>
        <dbReference type="ChEBI" id="CHEBI:16240"/>
        <dbReference type="ChEBI" id="CHEBI:17775"/>
        <dbReference type="ChEBI" id="CHEBI:18072"/>
        <dbReference type="EC" id="1.7.3.3"/>
    </reaction>
</comment>
<keyword evidence="4 7" id="KW-0659">Purine metabolism</keyword>
<dbReference type="CDD" id="cd00445">
    <property type="entry name" value="Uricase"/>
    <property type="match status" value="1"/>
</dbReference>
<evidence type="ECO:0000256" key="9">
    <source>
        <dbReference type="PIRSR" id="PIRSR000241-2"/>
    </source>
</evidence>
<keyword evidence="6 7" id="KW-0576">Peroxisome</keyword>
<dbReference type="EC" id="1.7.3.3" evidence="7 10"/>
<dbReference type="InterPro" id="IPR019842">
    <property type="entry name" value="Uricase_CS"/>
</dbReference>
<dbReference type="Proteomes" id="UP001175261">
    <property type="component" value="Unassembled WGS sequence"/>
</dbReference>
<feature type="active site" description="Charge relay system" evidence="8">
    <location>
        <position position="58"/>
    </location>
</feature>